<dbReference type="Pfam" id="PF13556">
    <property type="entry name" value="HTH_30"/>
    <property type="match status" value="1"/>
</dbReference>
<comment type="similarity">
    <text evidence="1">Belongs to the CdaR family.</text>
</comment>
<dbReference type="Pfam" id="PF17853">
    <property type="entry name" value="GGDEF_2"/>
    <property type="match status" value="1"/>
</dbReference>
<keyword evidence="2" id="KW-0175">Coiled coil</keyword>
<proteinExistence type="inferred from homology"/>
<evidence type="ECO:0000259" key="4">
    <source>
        <dbReference type="Pfam" id="PF17853"/>
    </source>
</evidence>
<dbReference type="PANTHER" id="PTHR33744">
    <property type="entry name" value="CARBOHYDRATE DIACID REGULATOR"/>
    <property type="match status" value="1"/>
</dbReference>
<dbReference type="PATRIC" id="fig|49338.4.peg.5293"/>
<evidence type="ECO:0000256" key="2">
    <source>
        <dbReference type="SAM" id="Coils"/>
    </source>
</evidence>
<dbReference type="PANTHER" id="PTHR33744:SF1">
    <property type="entry name" value="DNA-BINDING TRANSCRIPTIONAL ACTIVATOR ADER"/>
    <property type="match status" value="1"/>
</dbReference>
<dbReference type="InterPro" id="IPR041522">
    <property type="entry name" value="CdaR_GGDEF"/>
</dbReference>
<feature type="coiled-coil region" evidence="2">
    <location>
        <begin position="312"/>
        <end position="346"/>
    </location>
</feature>
<evidence type="ECO:0000313" key="5">
    <source>
        <dbReference type="EMBL" id="CDX04808.1"/>
    </source>
</evidence>
<gene>
    <name evidence="5" type="ORF">DPCES_4922</name>
</gene>
<evidence type="ECO:0000259" key="3">
    <source>
        <dbReference type="Pfam" id="PF13556"/>
    </source>
</evidence>
<sequence length="407" mass="46830">MMVEESLQLQNELLNKLVQGGGLKELVDSAAHFVQREVVIANTSNRVLESTFSEGFGQGEFFAVLPLQPPVPGRVQLQAGEKKAEALVVELSHDAKRLGFLFICDPGADEDNRLKVLIHQARNVFVLELQKKAELLENSRNYQDAFLFDLLYGNIEDNADIIARGKLWGWDLSLPHVVTAFELEDYESYSQDHYLVTTLHDIIQSVAQSLDKTVILMEKNEEVVLALPVEARKRRDFKAYLNMIINQVLAQAEERLAPRVIRVGVGRRYEQPSELFRSYQEAKVAVKLSALLKDKGPIVYFRELGVERILYSHDKQELLEFYREILAELEAQDKQKNELIETLENYLVYHCDLKATADALFLHPNSLRYRLKRIEEILDLDLEDFDTRVSLVIAFKIKHLIHSKERL</sequence>
<name>A0A098B7E9_DESHA</name>
<dbReference type="InterPro" id="IPR042070">
    <property type="entry name" value="PucR_C-HTH_sf"/>
</dbReference>
<dbReference type="RefSeq" id="WP_144678036.1">
    <property type="nucleotide sequence ID" value="NZ_LK996017.1"/>
</dbReference>
<dbReference type="Gene3D" id="1.10.10.2840">
    <property type="entry name" value="PucR C-terminal helix-turn-helix domain"/>
    <property type="match status" value="1"/>
</dbReference>
<feature type="domain" description="CdaR GGDEF-like" evidence="4">
    <location>
        <begin position="153"/>
        <end position="287"/>
    </location>
</feature>
<dbReference type="InterPro" id="IPR051448">
    <property type="entry name" value="CdaR-like_regulators"/>
</dbReference>
<dbReference type="EMBL" id="LK996017">
    <property type="protein sequence ID" value="CDX04808.1"/>
    <property type="molecule type" value="Genomic_DNA"/>
</dbReference>
<protein>
    <submittedName>
        <fullName evidence="5">Sugar diacid utilization regulator</fullName>
    </submittedName>
</protein>
<dbReference type="AlphaFoldDB" id="A0A098B7E9"/>
<organism evidence="5">
    <name type="scientific">Desulfitobacterium hafniense</name>
    <name type="common">Desulfitobacterium frappieri</name>
    <dbReference type="NCBI Taxonomy" id="49338"/>
    <lineage>
        <taxon>Bacteria</taxon>
        <taxon>Bacillati</taxon>
        <taxon>Bacillota</taxon>
        <taxon>Clostridia</taxon>
        <taxon>Eubacteriales</taxon>
        <taxon>Desulfitobacteriaceae</taxon>
        <taxon>Desulfitobacterium</taxon>
    </lineage>
</organism>
<dbReference type="InterPro" id="IPR025736">
    <property type="entry name" value="PucR_C-HTH_dom"/>
</dbReference>
<evidence type="ECO:0000256" key="1">
    <source>
        <dbReference type="ARBA" id="ARBA00006754"/>
    </source>
</evidence>
<reference evidence="5" key="1">
    <citation type="submission" date="2014-07" db="EMBL/GenBank/DDBJ databases">
        <authorList>
            <person name="Hornung V.Bastian."/>
        </authorList>
    </citation>
    <scope>NUCLEOTIDE SEQUENCE</scope>
    <source>
        <strain evidence="5">PCE-S</strain>
    </source>
</reference>
<accession>A0A098B7E9</accession>
<feature type="domain" description="PucR C-terminal helix-turn-helix" evidence="3">
    <location>
        <begin position="339"/>
        <end position="397"/>
    </location>
</feature>